<dbReference type="EMBL" id="JARIHO010000049">
    <property type="protein sequence ID" value="KAJ7321874.1"/>
    <property type="molecule type" value="Genomic_DNA"/>
</dbReference>
<gene>
    <name evidence="2" type="ORF">DFH08DRAFT_941794</name>
</gene>
<evidence type="ECO:0000313" key="3">
    <source>
        <dbReference type="Proteomes" id="UP001218218"/>
    </source>
</evidence>
<dbReference type="AlphaFoldDB" id="A0AAD6ZH53"/>
<name>A0AAD6ZH53_9AGAR</name>
<accession>A0AAD6ZH53</accession>
<evidence type="ECO:0000256" key="1">
    <source>
        <dbReference type="SAM" id="Coils"/>
    </source>
</evidence>
<reference evidence="2" key="1">
    <citation type="submission" date="2023-03" db="EMBL/GenBank/DDBJ databases">
        <title>Massive genome expansion in bonnet fungi (Mycena s.s.) driven by repeated elements and novel gene families across ecological guilds.</title>
        <authorList>
            <consortium name="Lawrence Berkeley National Laboratory"/>
            <person name="Harder C.B."/>
            <person name="Miyauchi S."/>
            <person name="Viragh M."/>
            <person name="Kuo A."/>
            <person name="Thoen E."/>
            <person name="Andreopoulos B."/>
            <person name="Lu D."/>
            <person name="Skrede I."/>
            <person name="Drula E."/>
            <person name="Henrissat B."/>
            <person name="Morin E."/>
            <person name="Kohler A."/>
            <person name="Barry K."/>
            <person name="LaButti K."/>
            <person name="Morin E."/>
            <person name="Salamov A."/>
            <person name="Lipzen A."/>
            <person name="Mereny Z."/>
            <person name="Hegedus B."/>
            <person name="Baldrian P."/>
            <person name="Stursova M."/>
            <person name="Weitz H."/>
            <person name="Taylor A."/>
            <person name="Grigoriev I.V."/>
            <person name="Nagy L.G."/>
            <person name="Martin F."/>
            <person name="Kauserud H."/>
        </authorList>
    </citation>
    <scope>NUCLEOTIDE SEQUENCE</scope>
    <source>
        <strain evidence="2">CBHHK002</strain>
    </source>
</reference>
<evidence type="ECO:0000313" key="2">
    <source>
        <dbReference type="EMBL" id="KAJ7321874.1"/>
    </source>
</evidence>
<comment type="caution">
    <text evidence="2">The sequence shown here is derived from an EMBL/GenBank/DDBJ whole genome shotgun (WGS) entry which is preliminary data.</text>
</comment>
<keyword evidence="3" id="KW-1185">Reference proteome</keyword>
<sequence>MSTSASSKSKGTRKNLASGLTRLSNEAIPVLRLAKESVTGIGTPGPEAALGGVLAVAEMIQDMQSNKDDLAKLKPHLGELIKINTSSCDGELKKHLTELALKLEPFVDECESLAAKMMKGKKYKKQIQSLRHDIASSILEFTFYGSILAEKLVNTVEHIEKTVDEAKAEFKEVKGTVVKEAVVGEEMYKGVLEVLERAPLCNLLL</sequence>
<organism evidence="2 3">
    <name type="scientific">Mycena albidolilacea</name>
    <dbReference type="NCBI Taxonomy" id="1033008"/>
    <lineage>
        <taxon>Eukaryota</taxon>
        <taxon>Fungi</taxon>
        <taxon>Dikarya</taxon>
        <taxon>Basidiomycota</taxon>
        <taxon>Agaricomycotina</taxon>
        <taxon>Agaricomycetes</taxon>
        <taxon>Agaricomycetidae</taxon>
        <taxon>Agaricales</taxon>
        <taxon>Marasmiineae</taxon>
        <taxon>Mycenaceae</taxon>
        <taxon>Mycena</taxon>
    </lineage>
</organism>
<feature type="coiled-coil region" evidence="1">
    <location>
        <begin position="149"/>
        <end position="176"/>
    </location>
</feature>
<keyword evidence="1" id="KW-0175">Coiled coil</keyword>
<dbReference type="Proteomes" id="UP001218218">
    <property type="component" value="Unassembled WGS sequence"/>
</dbReference>
<proteinExistence type="predicted"/>
<protein>
    <submittedName>
        <fullName evidence="2">Uncharacterized protein</fullName>
    </submittedName>
</protein>